<evidence type="ECO:0000256" key="21">
    <source>
        <dbReference type="ARBA" id="ARBA00038083"/>
    </source>
</evidence>
<dbReference type="Gene3D" id="1.10.287.70">
    <property type="match status" value="4"/>
</dbReference>
<evidence type="ECO:0000256" key="24">
    <source>
        <dbReference type="ARBA" id="ARBA00061447"/>
    </source>
</evidence>
<dbReference type="InterPro" id="IPR005821">
    <property type="entry name" value="Ion_trans_dom"/>
</dbReference>
<dbReference type="GO" id="GO:0086010">
    <property type="term" value="P:membrane depolarization during action potential"/>
    <property type="evidence" value="ECO:0007669"/>
    <property type="project" value="TreeGrafter"/>
</dbReference>
<dbReference type="GO" id="GO:0019228">
    <property type="term" value="P:neuronal action potential"/>
    <property type="evidence" value="ECO:0007669"/>
    <property type="project" value="TreeGrafter"/>
</dbReference>
<evidence type="ECO:0000256" key="17">
    <source>
        <dbReference type="ARBA" id="ARBA00023201"/>
    </source>
</evidence>
<keyword evidence="16" id="KW-0325">Glycoprotein</keyword>
<keyword evidence="14 26" id="KW-0472">Membrane</keyword>
<reference evidence="29" key="1">
    <citation type="submission" date="2025-08" db="UniProtKB">
        <authorList>
            <consortium name="Ensembl"/>
        </authorList>
    </citation>
    <scope>IDENTIFICATION</scope>
</reference>
<dbReference type="Proteomes" id="UP000261480">
    <property type="component" value="Unplaced"/>
</dbReference>
<dbReference type="FunFam" id="1.20.120.350:FF:000003">
    <property type="entry name" value="Voltage-dependent sodium channel"/>
    <property type="match status" value="1"/>
</dbReference>
<evidence type="ECO:0000313" key="29">
    <source>
        <dbReference type="Ensembl" id="ENSPMEP00000001422.1"/>
    </source>
</evidence>
<dbReference type="InterPro" id="IPR043203">
    <property type="entry name" value="VGCC_Ca_Na"/>
</dbReference>
<evidence type="ECO:0000256" key="6">
    <source>
        <dbReference type="ARBA" id="ARBA00022553"/>
    </source>
</evidence>
<feature type="compositionally biased region" description="Polar residues" evidence="27">
    <location>
        <begin position="1838"/>
        <end position="1849"/>
    </location>
</feature>
<dbReference type="FunFam" id="1.20.120.350:FF:000004">
    <property type="entry name" value="Sodium channel protein"/>
    <property type="match status" value="1"/>
</dbReference>
<feature type="transmembrane region" description="Helical" evidence="26">
    <location>
        <begin position="698"/>
        <end position="724"/>
    </location>
</feature>
<feature type="transmembrane region" description="Helical" evidence="26">
    <location>
        <begin position="1424"/>
        <end position="1442"/>
    </location>
</feature>
<dbReference type="FunFam" id="1.10.287.70:FF:000001">
    <property type="entry name" value="Sodium channel protein"/>
    <property type="match status" value="1"/>
</dbReference>
<feature type="compositionally biased region" description="Pro residues" evidence="27">
    <location>
        <begin position="1"/>
        <end position="11"/>
    </location>
</feature>
<evidence type="ECO:0000256" key="10">
    <source>
        <dbReference type="ARBA" id="ARBA00022882"/>
    </source>
</evidence>
<evidence type="ECO:0000256" key="15">
    <source>
        <dbReference type="ARBA" id="ARBA00023157"/>
    </source>
</evidence>
<evidence type="ECO:0000256" key="11">
    <source>
        <dbReference type="ARBA" id="ARBA00022989"/>
    </source>
</evidence>
<evidence type="ECO:0000259" key="28">
    <source>
        <dbReference type="PROSITE" id="PS50222"/>
    </source>
</evidence>
<feature type="region of interest" description="Disordered" evidence="27">
    <location>
        <begin position="1030"/>
        <end position="1052"/>
    </location>
</feature>
<comment type="similarity">
    <text evidence="24">Belongs to the sodium channel (TC 1.A.1.10) family. Nav1.6/SCN8A subfamily.</text>
</comment>
<name>A0A3B3WFF2_9TELE</name>
<dbReference type="InterPro" id="IPR010526">
    <property type="entry name" value="Na_trans_assoc_dom"/>
</dbReference>
<keyword evidence="18" id="KW-0966">Cell projection</keyword>
<feature type="transmembrane region" description="Helical" evidence="26">
    <location>
        <begin position="390"/>
        <end position="417"/>
    </location>
</feature>
<evidence type="ECO:0000256" key="5">
    <source>
        <dbReference type="ARBA" id="ARBA00022475"/>
    </source>
</evidence>
<comment type="similarity">
    <text evidence="21">Belongs to the sodium channel (TC 1.A.1.10) family. Nav1.4/SCN4A subfamily.</text>
</comment>
<dbReference type="PROSITE" id="PS50096">
    <property type="entry name" value="IQ"/>
    <property type="match status" value="1"/>
</dbReference>
<evidence type="ECO:0000256" key="16">
    <source>
        <dbReference type="ARBA" id="ARBA00023180"/>
    </source>
</evidence>
<comment type="function">
    <text evidence="22">Pore-forming subunit of a voltage-gated sodium (Nav) channel that directly mediates the depolarizing phase of action potentials in excitable membranes. Navs, also called VGSCs (voltage-gated sodium channels) or VDSCs (voltage-dependent sodium channels), operate by switching between closed and open conformations depending on the voltage difference across the membrane. In the open conformation they allow Na(+) ions to selectively pass through the pore, along their electrochemical gradient. The influx of Na+ ions provokes membrane depolarization, initiating the propagation of electrical signals throughout cells and tissues.</text>
</comment>
<dbReference type="GO" id="GO:0005509">
    <property type="term" value="F:calcium ion binding"/>
    <property type="evidence" value="ECO:0007669"/>
    <property type="project" value="InterPro"/>
</dbReference>
<feature type="transmembrane region" description="Helical" evidence="26">
    <location>
        <begin position="1187"/>
        <end position="1207"/>
    </location>
</feature>
<feature type="transmembrane region" description="Helical" evidence="26">
    <location>
        <begin position="1117"/>
        <end position="1135"/>
    </location>
</feature>
<comment type="catalytic activity">
    <reaction evidence="20">
        <text>Na(+)(in) = Na(+)(out)</text>
        <dbReference type="Rhea" id="RHEA:34963"/>
        <dbReference type="ChEBI" id="CHEBI:29101"/>
    </reaction>
</comment>
<feature type="compositionally biased region" description="Basic and acidic residues" evidence="27">
    <location>
        <begin position="488"/>
        <end position="500"/>
    </location>
</feature>
<dbReference type="Ensembl" id="ENSPMET00000014240.1">
    <property type="protein sequence ID" value="ENSPMEP00000001422.1"/>
    <property type="gene ID" value="ENSPMEG00000004494.1"/>
</dbReference>
<evidence type="ECO:0000256" key="7">
    <source>
        <dbReference type="ARBA" id="ARBA00022692"/>
    </source>
</evidence>
<dbReference type="Gene3D" id="1.20.120.350">
    <property type="entry name" value="Voltage-gated potassium channels. Chain C"/>
    <property type="match status" value="4"/>
</dbReference>
<feature type="region of interest" description="Disordered" evidence="27">
    <location>
        <begin position="449"/>
        <end position="500"/>
    </location>
</feature>
<feature type="domain" description="EF-hand" evidence="28">
    <location>
        <begin position="1684"/>
        <end position="1719"/>
    </location>
</feature>
<keyword evidence="13 26" id="KW-0406">Ion transport</keyword>
<evidence type="ECO:0000256" key="1">
    <source>
        <dbReference type="ARBA" id="ARBA00004489"/>
    </source>
</evidence>
<keyword evidence="8" id="KW-0677">Repeat</keyword>
<dbReference type="GO" id="GO:0001518">
    <property type="term" value="C:voltage-gated sodium channel complex"/>
    <property type="evidence" value="ECO:0007669"/>
    <property type="project" value="UniProtKB-UniRule"/>
</dbReference>
<feature type="compositionally biased region" description="Basic residues" evidence="27">
    <location>
        <begin position="477"/>
        <end position="487"/>
    </location>
</feature>
<dbReference type="Pfam" id="PF06512">
    <property type="entry name" value="Na_trans_assoc"/>
    <property type="match status" value="1"/>
</dbReference>
<feature type="transmembrane region" description="Helical" evidence="26">
    <location>
        <begin position="1233"/>
        <end position="1259"/>
    </location>
</feature>
<feature type="compositionally biased region" description="Basic and acidic residues" evidence="27">
    <location>
        <begin position="561"/>
        <end position="573"/>
    </location>
</feature>
<keyword evidence="10 26" id="KW-0851">Voltage-gated channel</keyword>
<feature type="transmembrane region" description="Helical" evidence="26">
    <location>
        <begin position="1454"/>
        <end position="1476"/>
    </location>
</feature>
<protein>
    <recommendedName>
        <fullName evidence="26">Sodium channel protein</fullName>
    </recommendedName>
</protein>
<keyword evidence="12 26" id="KW-0915">Sodium</keyword>
<dbReference type="FunFam" id="1.10.287.70:FF:000006">
    <property type="entry name" value="Sodium channel protein"/>
    <property type="match status" value="1"/>
</dbReference>
<feature type="transmembrane region" description="Helical" evidence="26">
    <location>
        <begin position="1644"/>
        <end position="1667"/>
    </location>
</feature>
<keyword evidence="4 26" id="KW-0894">Sodium channel</keyword>
<accession>A0A3B3WFF2</accession>
<evidence type="ECO:0000256" key="12">
    <source>
        <dbReference type="ARBA" id="ARBA00023053"/>
    </source>
</evidence>
<evidence type="ECO:0000256" key="4">
    <source>
        <dbReference type="ARBA" id="ARBA00022461"/>
    </source>
</evidence>
<dbReference type="FunFam" id="1.10.238.10:FF:000002">
    <property type="entry name" value="Sodium channel protein"/>
    <property type="match status" value="1"/>
</dbReference>
<comment type="function">
    <text evidence="23">Pore-forming subunit of a voltage-gated sodium channel complex assuming opened or closed conformations in response to the voltage difference across membranes and through which sodium ions selectively pass along their electrochemical gradient. Contributes to neuronal excitability by regulating action potential threshold and propagation.</text>
</comment>
<dbReference type="InterPro" id="IPR001696">
    <property type="entry name" value="Na_channel_asu"/>
</dbReference>
<evidence type="ECO:0000256" key="26">
    <source>
        <dbReference type="RuleBase" id="RU361132"/>
    </source>
</evidence>
<feature type="region of interest" description="Disordered" evidence="27">
    <location>
        <begin position="586"/>
        <end position="606"/>
    </location>
</feature>
<dbReference type="Pfam" id="PF00520">
    <property type="entry name" value="Ion_trans"/>
    <property type="match status" value="4"/>
</dbReference>
<proteinExistence type="inferred from homology"/>
<evidence type="ECO:0000256" key="20">
    <source>
        <dbReference type="ARBA" id="ARBA00036239"/>
    </source>
</evidence>
<comment type="subunit">
    <text evidence="25">Voltage-gated sodium (Nav) channels consist of an ion-conducting alpha subunit which is functional on its own associated with regulatory beta subunits.</text>
</comment>
<feature type="transmembrane region" description="Helical" evidence="26">
    <location>
        <begin position="1340"/>
        <end position="1366"/>
    </location>
</feature>
<organism evidence="29 30">
    <name type="scientific">Poecilia mexicana</name>
    <dbReference type="NCBI Taxonomy" id="48701"/>
    <lineage>
        <taxon>Eukaryota</taxon>
        <taxon>Metazoa</taxon>
        <taxon>Chordata</taxon>
        <taxon>Craniata</taxon>
        <taxon>Vertebrata</taxon>
        <taxon>Euteleostomi</taxon>
        <taxon>Actinopterygii</taxon>
        <taxon>Neopterygii</taxon>
        <taxon>Teleostei</taxon>
        <taxon>Neoteleostei</taxon>
        <taxon>Acanthomorphata</taxon>
        <taxon>Ovalentaria</taxon>
        <taxon>Atherinomorphae</taxon>
        <taxon>Cyprinodontiformes</taxon>
        <taxon>Poeciliidae</taxon>
        <taxon>Poeciliinae</taxon>
        <taxon>Poecilia</taxon>
    </lineage>
</organism>
<keyword evidence="9" id="KW-0832">Ubl conjugation</keyword>
<dbReference type="PANTHER" id="PTHR10037">
    <property type="entry name" value="VOLTAGE-GATED CATION CHANNEL CALCIUM AND SODIUM"/>
    <property type="match status" value="1"/>
</dbReference>
<keyword evidence="17 26" id="KW-0739">Sodium transport</keyword>
<evidence type="ECO:0000256" key="27">
    <source>
        <dbReference type="SAM" id="MobiDB-lite"/>
    </source>
</evidence>
<evidence type="ECO:0000256" key="25">
    <source>
        <dbReference type="ARBA" id="ARBA00064899"/>
    </source>
</evidence>
<dbReference type="InterPro" id="IPR044564">
    <property type="entry name" value="Na_chnl_inactivation_gate"/>
</dbReference>
<keyword evidence="19 26" id="KW-0407">Ion channel</keyword>
<keyword evidence="30" id="KW-1185">Reference proteome</keyword>
<dbReference type="FunFam" id="1.20.120.350:FF:000002">
    <property type="entry name" value="Sodium channel protein"/>
    <property type="match status" value="1"/>
</dbReference>
<feature type="region of interest" description="Disordered" evidence="27">
    <location>
        <begin position="1"/>
        <end position="65"/>
    </location>
</feature>
<dbReference type="Pfam" id="PF11933">
    <property type="entry name" value="Na_trans_cytopl"/>
    <property type="match status" value="1"/>
</dbReference>
<reference evidence="29" key="2">
    <citation type="submission" date="2025-09" db="UniProtKB">
        <authorList>
            <consortium name="Ensembl"/>
        </authorList>
    </citation>
    <scope>IDENTIFICATION</scope>
</reference>
<feature type="region of interest" description="Disordered" evidence="27">
    <location>
        <begin position="1819"/>
        <end position="1876"/>
    </location>
</feature>
<keyword evidence="15" id="KW-1015">Disulfide bond</keyword>
<evidence type="ECO:0000256" key="9">
    <source>
        <dbReference type="ARBA" id="ARBA00022843"/>
    </source>
</evidence>
<dbReference type="PANTHER" id="PTHR10037:SF23">
    <property type="entry name" value="SODIUM CHANNEL PROTEIN TYPE 8 SUBUNIT ALPHA"/>
    <property type="match status" value="1"/>
</dbReference>
<comment type="subcellular location">
    <subcellularLocation>
        <location evidence="2 26">Cell membrane</location>
        <topology evidence="2 26">Multi-pass membrane protein</topology>
    </subcellularLocation>
    <subcellularLocation>
        <location evidence="1">Cell projection</location>
        <location evidence="1">Axon</location>
    </subcellularLocation>
</comment>
<feature type="compositionally biased region" description="Basic and acidic residues" evidence="27">
    <location>
        <begin position="25"/>
        <end position="63"/>
    </location>
</feature>
<evidence type="ECO:0000256" key="8">
    <source>
        <dbReference type="ARBA" id="ARBA00022737"/>
    </source>
</evidence>
<feature type="region of interest" description="Disordered" evidence="27">
    <location>
        <begin position="545"/>
        <end position="573"/>
    </location>
</feature>
<feature type="transmembrane region" description="Helical" evidence="26">
    <location>
        <begin position="816"/>
        <end position="844"/>
    </location>
</feature>
<dbReference type="SUPFAM" id="SSF81324">
    <property type="entry name" value="Voltage-gated potassium channels"/>
    <property type="match status" value="4"/>
</dbReference>
<evidence type="ECO:0000256" key="18">
    <source>
        <dbReference type="ARBA" id="ARBA00023273"/>
    </source>
</evidence>
<feature type="compositionally biased region" description="Basic and acidic residues" evidence="27">
    <location>
        <begin position="1851"/>
        <end position="1860"/>
    </location>
</feature>
<dbReference type="CDD" id="cd13433">
    <property type="entry name" value="Na_channel_gate"/>
    <property type="match status" value="1"/>
</dbReference>
<dbReference type="InterPro" id="IPR058542">
    <property type="entry name" value="IQ_SCN5A_C"/>
</dbReference>
<keyword evidence="5" id="KW-1003">Cell membrane</keyword>
<keyword evidence="6" id="KW-0597">Phosphoprotein</keyword>
<dbReference type="FunFam" id="1.20.5.1190:FF:000003">
    <property type="entry name" value="Sodium channel protein"/>
    <property type="match status" value="1"/>
</dbReference>
<dbReference type="Pfam" id="PF24609">
    <property type="entry name" value="IQ_SCN5A_C"/>
    <property type="match status" value="1"/>
</dbReference>
<evidence type="ECO:0000256" key="22">
    <source>
        <dbReference type="ARBA" id="ARBA00055248"/>
    </source>
</evidence>
<feature type="transmembrane region" description="Helical" evidence="26">
    <location>
        <begin position="903"/>
        <end position="929"/>
    </location>
</feature>
<feature type="transmembrane region" description="Helical" evidence="26">
    <location>
        <begin position="1551"/>
        <end position="1576"/>
    </location>
</feature>
<dbReference type="GO" id="GO:0030424">
    <property type="term" value="C:axon"/>
    <property type="evidence" value="ECO:0007669"/>
    <property type="project" value="UniProtKB-SubCell"/>
</dbReference>
<evidence type="ECO:0000256" key="2">
    <source>
        <dbReference type="ARBA" id="ARBA00004651"/>
    </source>
</evidence>
<feature type="compositionally biased region" description="Low complexity" evidence="27">
    <location>
        <begin position="462"/>
        <end position="474"/>
    </location>
</feature>
<feature type="transmembrane region" description="Helical" evidence="26">
    <location>
        <begin position="1488"/>
        <end position="1507"/>
    </location>
</feature>
<evidence type="ECO:0000256" key="23">
    <source>
        <dbReference type="ARBA" id="ARBA00058180"/>
    </source>
</evidence>
<dbReference type="InterPro" id="IPR002048">
    <property type="entry name" value="EF_hand_dom"/>
</dbReference>
<evidence type="ECO:0000313" key="30">
    <source>
        <dbReference type="Proteomes" id="UP000261480"/>
    </source>
</evidence>
<feature type="transmembrane region" description="Helical" evidence="26">
    <location>
        <begin position="1156"/>
        <end position="1175"/>
    </location>
</feature>
<comment type="caution">
    <text evidence="26">Lacks conserved residue(s) required for the propagation of feature annotation.</text>
</comment>
<evidence type="ECO:0000256" key="13">
    <source>
        <dbReference type="ARBA" id="ARBA00023065"/>
    </source>
</evidence>
<evidence type="ECO:0000256" key="3">
    <source>
        <dbReference type="ARBA" id="ARBA00022448"/>
    </source>
</evidence>
<dbReference type="PROSITE" id="PS50222">
    <property type="entry name" value="EF_HAND_2"/>
    <property type="match status" value="1"/>
</dbReference>
<feature type="transmembrane region" description="Helical" evidence="26">
    <location>
        <begin position="257"/>
        <end position="277"/>
    </location>
</feature>
<dbReference type="GO" id="GO:0005248">
    <property type="term" value="F:voltage-gated sodium channel activity"/>
    <property type="evidence" value="ECO:0007669"/>
    <property type="project" value="InterPro"/>
</dbReference>
<dbReference type="InterPro" id="IPR024583">
    <property type="entry name" value="Na_trans_cytopl"/>
</dbReference>
<evidence type="ECO:0000256" key="19">
    <source>
        <dbReference type="ARBA" id="ARBA00023303"/>
    </source>
</evidence>
<feature type="compositionally biased region" description="Basic and acidic residues" evidence="27">
    <location>
        <begin position="1828"/>
        <end position="1837"/>
    </location>
</feature>
<feature type="transmembrane region" description="Helical" evidence="26">
    <location>
        <begin position="1597"/>
        <end position="1616"/>
    </location>
</feature>
<keyword evidence="3 26" id="KW-0813">Transport</keyword>
<dbReference type="Gene3D" id="1.20.5.1190">
    <property type="entry name" value="iswi atpase"/>
    <property type="match status" value="1"/>
</dbReference>
<comment type="function">
    <text evidence="26">Mediates the voltage-dependent sodium ion permeability of excitable membranes. Assuming opened or closed conformations in response to the voltage difference across the membrane, the protein forms a sodium-selective channel through which Na(+) ions may pass in accordance with their electrochemical gradient.</text>
</comment>
<feature type="transmembrane region" description="Helical" evidence="26">
    <location>
        <begin position="351"/>
        <end position="370"/>
    </location>
</feature>
<keyword evidence="7 26" id="KW-0812">Transmembrane</keyword>
<evidence type="ECO:0000256" key="14">
    <source>
        <dbReference type="ARBA" id="ARBA00023136"/>
    </source>
</evidence>
<dbReference type="FunFam" id="1.20.120.350:FF:000005">
    <property type="entry name" value="Sodium channel protein"/>
    <property type="match status" value="1"/>
</dbReference>
<dbReference type="InterPro" id="IPR027359">
    <property type="entry name" value="Volt_channel_dom_sf"/>
</dbReference>
<dbReference type="PRINTS" id="PR00170">
    <property type="entry name" value="NACHANNEL"/>
</dbReference>
<feature type="transmembrane region" description="Helical" evidence="26">
    <location>
        <begin position="736"/>
        <end position="754"/>
    </location>
</feature>
<sequence>MAAPLLAPPGPDSFKKFTPESLANIEKRIQEEKNKKPPKPRSDSSHRDTSDDNEPKPNSDLEAGKSLPFIYGDIPDGMAATPLEDLDPYYLNQKTFIVLNKGKTIFRFSATPSLYIISPFNPLRRIAIKILIHSYPFNMIIMCTILTNCIFMTFSDPPEWSKQVEYTFTGIYTFESLTKIVARGFAIDGFTFLRDPWNWLDFMVISMAYITEFVDLGNVSALRTFRVLRALKTISVIPGLKTIVGALIQSVKKLSDVMILTVFCLSVFALIGLQLFMGNLRNKCVFWPINMTEQYLENGSRGFDWNKYIYNDSNFYFLPGALDALLCGNSSDSGRCPEGFTCMKAGRNPNYGYTSFDSFGWAFLTLFRLMTQDFWENLYMLTLRAAGKTYMVFFVLVIFVGSFYLVNLILAVVAMAYEEQNQATMEEAEQKEAEFKAMLEQLKKQQEETQAALEDVEGGHLSRSSSEVSKLSSKSAKERRNRKKKWRQKEQEKEKGDSEKVVNCFHQPQHLHFFLFKSVSPQSLLSIPGSPFMSRHNSRSSIFSFKGRSKDMGSENEFADDEHSTVEESEDRRGSLFIPYRRNSYSGYSQGSSRIHPLAPHSGGKRNSTVDCNGVVSLIGPGPGRRLLPEVKIDKAATDDSVRTSMGHQYGLGMMTALISAAPSFKSQRKCPPCWYKFANIFLIWECCPIWLKIKHIVYLIVMDPFVDLAITICIVLNTLFMAMEHYPMTPHFEEVLAVGNLVFTGIFAGEMFAKLIAMDPYYYFQEGWNCFDGFIVTLSLVELGLADVEGLSVLRSFRLLRVFKLAKSWPTLNMLIKIIGNSVGALGNLTLVLAIIVFIFAVVGMQLFGKSYKDCVCKIALDCELPRWHMNDFFHSFLIVFRVLCGEWIETMWDCMEVAGQAMCIIVFMMVMVIGNLVVLNLFLALLLSSFSADNLAATDDDGEPNNLQLAVARIKKGIACCQDFHKGYILKILINKRKLISLSNRTRVSVGKYMIDDDYMSFIHNPNLTVCVPIAVGESDFENLNTEDFSSESDVENSKDLDDTSSSEGSTIDIKPDVEEVAVVEVVEEYLDPDACWTDECVAKYKCCDVPITHGWGKHWWFLRKTCYLIVEHNWFETLIIFMILLSSGALAFEDVYIEQRKTVRIILDYADRVFTYIFILEMLLKWVAYGFVKYFTNAWCWLDFFIVDVSIVSLIANALGFSDLGPIKSLRTLRALRPLRALSRFEGMRVVVNALVGAIPSIMNVLLVCLIFWLIFSIMGVNLFAGKYYYCFNETAEENFLPDDVNNKTQCFELINSNHTEVRWKNVKINFDNVGAGYLALLQVGWTLYQPVYEDNLYMYIYFVIFIIFGSFFTLNLFIGVIIDNFNQQKKKIRTDIFMTEEQKKYYNAMKKLGSKKPQKPIPRPQNQIQGMVFDFVTQQVFDISIMILICLNMVTMMVETDDQSEETEVVLYWVNFVFIVVFTGEFLLKLFALRHYYFTNGWNIFDVVVVILSIVGMFLADLIEKYFVSPTLFRVIRLARIGRILRLIKGAKGIRTLLFALMMSLPALFNIGLLLFLVMFIFSIFGMSNFGYVKHGAGIDDMYNFETFGNSMIILFMITTSAGWDGLLLPILNYPPDCDPLLENAGTPATGDCGNPSVGIFFFVMYIIISFLIVVNMYIAIILENFSVATEESADPLSEDDFETFYEIWEKFDPDASQFITYAKLSDFADALEHPLRVPKPNTIELIAMDMPMVSGDRIHCLDILFAFTKRVLGDSGELDMLRQQMEERFVAANPSKVSYEPITTTLRRKQEDVSARIIQRAYRSHLARRGFVCKRKPANNKAENQEQEKKEGTPSTASLPSYDSVTKPEKEKQDDNNEDVQIISFASQKKK</sequence>
<keyword evidence="11 26" id="KW-1133">Transmembrane helix</keyword>
<dbReference type="Gene3D" id="1.10.238.10">
    <property type="entry name" value="EF-hand"/>
    <property type="match status" value="1"/>
</dbReference>